<feature type="transmembrane region" description="Helical" evidence="1">
    <location>
        <begin position="278"/>
        <end position="301"/>
    </location>
</feature>
<sequence length="415" mass="47369">MDLTLDPLYNATFPAETPCRWLVNIRHCKDEEYYVRGTLMGIVQAMVMIFCSVCTFILTGIKGKRYSGKWSTGAWIHLSSLIQGSIHLILSMVMILDPPTPYCVRYLLQFSFLLTHFCTMPYLSSLISTRFTIVWKPKYQKHCRLRAQRVLLVLPWAFLSFVITLFISGLLLDLRYPLEATIVFSIGMFMCSLGNAIFIWVCWMYGYRFSRHLSRHIKDMDPSLFVQSSVLTAPSREGAHLWSYLFSDDPCSSTPCEVETKVIQTLVDGQRILGRMSVLNFFFVVVNTLCLLFAMTSMLFPVDMYTVPLLSKILFFIASPNRTILRSVVTITMLAMELYQPHPRCASGEKSSLVERLCFHSNWYHQVHSSKRLKIEKDQCPSIIPHPSGLILAPPDKTPALLLESEGSHGPNGPY</sequence>
<accession>A0A4V1IYL4</accession>
<dbReference type="Proteomes" id="UP000267251">
    <property type="component" value="Unassembled WGS sequence"/>
</dbReference>
<evidence type="ECO:0000256" key="1">
    <source>
        <dbReference type="SAM" id="Phobius"/>
    </source>
</evidence>
<feature type="transmembrane region" description="Helical" evidence="1">
    <location>
        <begin position="39"/>
        <end position="61"/>
    </location>
</feature>
<feature type="transmembrane region" description="Helical" evidence="1">
    <location>
        <begin position="182"/>
        <end position="206"/>
    </location>
</feature>
<keyword evidence="3" id="KW-1185">Reference proteome</keyword>
<dbReference type="OrthoDB" id="10423404at2759"/>
<keyword evidence="1" id="KW-0472">Membrane</keyword>
<reference evidence="3" key="1">
    <citation type="journal article" date="2018" name="Nat. Microbiol.">
        <title>Leveraging single-cell genomics to expand the fungal tree of life.</title>
        <authorList>
            <person name="Ahrendt S.R."/>
            <person name="Quandt C.A."/>
            <person name="Ciobanu D."/>
            <person name="Clum A."/>
            <person name="Salamov A."/>
            <person name="Andreopoulos B."/>
            <person name="Cheng J.F."/>
            <person name="Woyke T."/>
            <person name="Pelin A."/>
            <person name="Henrissat B."/>
            <person name="Reynolds N.K."/>
            <person name="Benny G.L."/>
            <person name="Smith M.E."/>
            <person name="James T.Y."/>
            <person name="Grigoriev I.V."/>
        </authorList>
    </citation>
    <scope>NUCLEOTIDE SEQUENCE [LARGE SCALE GENOMIC DNA]</scope>
</reference>
<feature type="transmembrane region" description="Helical" evidence="1">
    <location>
        <begin position="150"/>
        <end position="170"/>
    </location>
</feature>
<evidence type="ECO:0000313" key="2">
    <source>
        <dbReference type="EMBL" id="RKP14969.1"/>
    </source>
</evidence>
<name>A0A4V1IYL4_9FUNG</name>
<feature type="transmembrane region" description="Helical" evidence="1">
    <location>
        <begin position="107"/>
        <end position="129"/>
    </location>
</feature>
<dbReference type="EMBL" id="KZ987771">
    <property type="protein sequence ID" value="RKP14969.1"/>
    <property type="molecule type" value="Genomic_DNA"/>
</dbReference>
<keyword evidence="1" id="KW-1133">Transmembrane helix</keyword>
<organism evidence="2 3">
    <name type="scientific">Piptocephalis cylindrospora</name>
    <dbReference type="NCBI Taxonomy" id="1907219"/>
    <lineage>
        <taxon>Eukaryota</taxon>
        <taxon>Fungi</taxon>
        <taxon>Fungi incertae sedis</taxon>
        <taxon>Zoopagomycota</taxon>
        <taxon>Zoopagomycotina</taxon>
        <taxon>Zoopagomycetes</taxon>
        <taxon>Zoopagales</taxon>
        <taxon>Piptocephalidaceae</taxon>
        <taxon>Piptocephalis</taxon>
    </lineage>
</organism>
<evidence type="ECO:0008006" key="4">
    <source>
        <dbReference type="Google" id="ProtNLM"/>
    </source>
</evidence>
<keyword evidence="1" id="KW-0812">Transmembrane</keyword>
<dbReference type="AlphaFoldDB" id="A0A4V1IYL4"/>
<gene>
    <name evidence="2" type="ORF">BJ684DRAFT_18669</name>
</gene>
<evidence type="ECO:0000313" key="3">
    <source>
        <dbReference type="Proteomes" id="UP000267251"/>
    </source>
</evidence>
<proteinExistence type="predicted"/>
<feature type="transmembrane region" description="Helical" evidence="1">
    <location>
        <begin position="73"/>
        <end position="95"/>
    </location>
</feature>
<protein>
    <recommendedName>
        <fullName evidence="4">G-protein coupled receptors family 1 profile domain-containing protein</fullName>
    </recommendedName>
</protein>